<dbReference type="EMBL" id="DSVL01000035">
    <property type="protein sequence ID" value="HFH28106.1"/>
    <property type="molecule type" value="Genomic_DNA"/>
</dbReference>
<protein>
    <recommendedName>
        <fullName evidence="4">Lipoprotein</fullName>
    </recommendedName>
</protein>
<dbReference type="AlphaFoldDB" id="A0A7C3INT5"/>
<proteinExistence type="predicted"/>
<comment type="caution">
    <text evidence="3">The sequence shown here is derived from an EMBL/GenBank/DDBJ whole genome shotgun (WGS) entry which is preliminary data.</text>
</comment>
<evidence type="ECO:0000256" key="1">
    <source>
        <dbReference type="SAM" id="MobiDB-lite"/>
    </source>
</evidence>
<dbReference type="PROSITE" id="PS51257">
    <property type="entry name" value="PROKAR_LIPOPROTEIN"/>
    <property type="match status" value="1"/>
</dbReference>
<organism evidence="3">
    <name type="scientific">Gracilinema caldarium</name>
    <dbReference type="NCBI Taxonomy" id="215591"/>
    <lineage>
        <taxon>Bacteria</taxon>
        <taxon>Pseudomonadati</taxon>
        <taxon>Spirochaetota</taxon>
        <taxon>Spirochaetia</taxon>
        <taxon>Spirochaetales</taxon>
        <taxon>Breznakiellaceae</taxon>
        <taxon>Gracilinema</taxon>
    </lineage>
</organism>
<name>A0A7C3INT5_9SPIR</name>
<sequence>MKRIPVFFLLWMSMFSLSCTGAPASISITAGSGKSNPETGTIETKPQESSSSAIHQPQVQEALYPAQNQILAAVPLDSESFSYARFYLATILTPASPQTKNQYEVQLLASTSNYGKGGVLWTDKVIRKTHQVTKQEIKTGMVVLYPANKDIWSRAVVGDTSDLFKDEVELLLFWGAKPDPYDRKEKWKIQRLRVSDDPVFQAPR</sequence>
<evidence type="ECO:0000313" key="3">
    <source>
        <dbReference type="EMBL" id="HFH28106.1"/>
    </source>
</evidence>
<evidence type="ECO:0000256" key="2">
    <source>
        <dbReference type="SAM" id="SignalP"/>
    </source>
</evidence>
<keyword evidence="2" id="KW-0732">Signal</keyword>
<reference evidence="3" key="1">
    <citation type="journal article" date="2020" name="mSystems">
        <title>Genome- and Community-Level Interaction Insights into Carbon Utilization and Element Cycling Functions of Hydrothermarchaeota in Hydrothermal Sediment.</title>
        <authorList>
            <person name="Zhou Z."/>
            <person name="Liu Y."/>
            <person name="Xu W."/>
            <person name="Pan J."/>
            <person name="Luo Z.H."/>
            <person name="Li M."/>
        </authorList>
    </citation>
    <scope>NUCLEOTIDE SEQUENCE [LARGE SCALE GENOMIC DNA]</scope>
    <source>
        <strain evidence="3">SpSt-503</strain>
    </source>
</reference>
<feature type="signal peptide" evidence="2">
    <location>
        <begin position="1"/>
        <end position="24"/>
    </location>
</feature>
<accession>A0A7C3INT5</accession>
<feature type="region of interest" description="Disordered" evidence="1">
    <location>
        <begin position="28"/>
        <end position="56"/>
    </location>
</feature>
<gene>
    <name evidence="3" type="ORF">ENS59_01130</name>
</gene>
<feature type="chain" id="PRO_5027975821" description="Lipoprotein" evidence="2">
    <location>
        <begin position="25"/>
        <end position="204"/>
    </location>
</feature>
<evidence type="ECO:0008006" key="4">
    <source>
        <dbReference type="Google" id="ProtNLM"/>
    </source>
</evidence>